<sequence length="55" mass="6156">MSLTSIKNCGSLLEFYIELFASSSTDVVMSAVDERKIANIMKSYRRKMKNAGCCN</sequence>
<reference evidence="1 2" key="1">
    <citation type="journal article" date="2016" name="Sci. Rep.">
        <title>The Dendrobium catenatum Lindl. genome sequence provides insights into polysaccharide synthase, floral development and adaptive evolution.</title>
        <authorList>
            <person name="Zhang G.Q."/>
            <person name="Xu Q."/>
            <person name="Bian C."/>
            <person name="Tsai W.C."/>
            <person name="Yeh C.M."/>
            <person name="Liu K.W."/>
            <person name="Yoshida K."/>
            <person name="Zhang L.S."/>
            <person name="Chang S.B."/>
            <person name="Chen F."/>
            <person name="Shi Y."/>
            <person name="Su Y.Y."/>
            <person name="Zhang Y.Q."/>
            <person name="Chen L.J."/>
            <person name="Yin Y."/>
            <person name="Lin M."/>
            <person name="Huang H."/>
            <person name="Deng H."/>
            <person name="Wang Z.W."/>
            <person name="Zhu S.L."/>
            <person name="Zhao X."/>
            <person name="Deng C."/>
            <person name="Niu S.C."/>
            <person name="Huang J."/>
            <person name="Wang M."/>
            <person name="Liu G.H."/>
            <person name="Yang H.J."/>
            <person name="Xiao X.J."/>
            <person name="Hsiao Y.Y."/>
            <person name="Wu W.L."/>
            <person name="Chen Y.Y."/>
            <person name="Mitsuda N."/>
            <person name="Ohme-Takagi M."/>
            <person name="Luo Y.B."/>
            <person name="Van de Peer Y."/>
            <person name="Liu Z.J."/>
        </authorList>
    </citation>
    <scope>NUCLEOTIDE SEQUENCE [LARGE SCALE GENOMIC DNA]</scope>
    <source>
        <tissue evidence="1">The whole plant</tissue>
    </source>
</reference>
<dbReference type="EMBL" id="KZ502938">
    <property type="protein sequence ID" value="PKU70327.1"/>
    <property type="molecule type" value="Genomic_DNA"/>
</dbReference>
<organism evidence="1 2">
    <name type="scientific">Dendrobium catenatum</name>
    <dbReference type="NCBI Taxonomy" id="906689"/>
    <lineage>
        <taxon>Eukaryota</taxon>
        <taxon>Viridiplantae</taxon>
        <taxon>Streptophyta</taxon>
        <taxon>Embryophyta</taxon>
        <taxon>Tracheophyta</taxon>
        <taxon>Spermatophyta</taxon>
        <taxon>Magnoliopsida</taxon>
        <taxon>Liliopsida</taxon>
        <taxon>Asparagales</taxon>
        <taxon>Orchidaceae</taxon>
        <taxon>Epidendroideae</taxon>
        <taxon>Malaxideae</taxon>
        <taxon>Dendrobiinae</taxon>
        <taxon>Dendrobium</taxon>
    </lineage>
</organism>
<protein>
    <submittedName>
        <fullName evidence="1">Uncharacterized protein</fullName>
    </submittedName>
</protein>
<evidence type="ECO:0000313" key="2">
    <source>
        <dbReference type="Proteomes" id="UP000233837"/>
    </source>
</evidence>
<reference evidence="1 2" key="2">
    <citation type="journal article" date="2017" name="Nature">
        <title>The Apostasia genome and the evolution of orchids.</title>
        <authorList>
            <person name="Zhang G.Q."/>
            <person name="Liu K.W."/>
            <person name="Li Z."/>
            <person name="Lohaus R."/>
            <person name="Hsiao Y.Y."/>
            <person name="Niu S.C."/>
            <person name="Wang J.Y."/>
            <person name="Lin Y.C."/>
            <person name="Xu Q."/>
            <person name="Chen L.J."/>
            <person name="Yoshida K."/>
            <person name="Fujiwara S."/>
            <person name="Wang Z.W."/>
            <person name="Zhang Y.Q."/>
            <person name="Mitsuda N."/>
            <person name="Wang M."/>
            <person name="Liu G.H."/>
            <person name="Pecoraro L."/>
            <person name="Huang H.X."/>
            <person name="Xiao X.J."/>
            <person name="Lin M."/>
            <person name="Wu X.Y."/>
            <person name="Wu W.L."/>
            <person name="Chen Y.Y."/>
            <person name="Chang S.B."/>
            <person name="Sakamoto S."/>
            <person name="Ohme-Takagi M."/>
            <person name="Yagi M."/>
            <person name="Zeng S.J."/>
            <person name="Shen C.Y."/>
            <person name="Yeh C.M."/>
            <person name="Luo Y.B."/>
            <person name="Tsai W.C."/>
            <person name="Van de Peer Y."/>
            <person name="Liu Z.J."/>
        </authorList>
    </citation>
    <scope>NUCLEOTIDE SEQUENCE [LARGE SCALE GENOMIC DNA]</scope>
    <source>
        <tissue evidence="1">The whole plant</tissue>
    </source>
</reference>
<name>A0A2I0W3U3_9ASPA</name>
<gene>
    <name evidence="1" type="ORF">MA16_Dca007078</name>
</gene>
<dbReference type="AlphaFoldDB" id="A0A2I0W3U3"/>
<dbReference type="Proteomes" id="UP000233837">
    <property type="component" value="Unassembled WGS sequence"/>
</dbReference>
<accession>A0A2I0W3U3</accession>
<proteinExistence type="predicted"/>
<keyword evidence="2" id="KW-1185">Reference proteome</keyword>
<evidence type="ECO:0000313" key="1">
    <source>
        <dbReference type="EMBL" id="PKU70327.1"/>
    </source>
</evidence>